<dbReference type="PANTHER" id="PTHR43060:SF15">
    <property type="entry name" value="3-HYDROXYISOBUTYRATE DEHYDROGENASE-LIKE 1, MITOCHONDRIAL-RELATED"/>
    <property type="match status" value="1"/>
</dbReference>
<comment type="caution">
    <text evidence="7">The sequence shown here is derived from an EMBL/GenBank/DDBJ whole genome shotgun (WGS) entry which is preliminary data.</text>
</comment>
<dbReference type="SUPFAM" id="SSF51735">
    <property type="entry name" value="NAD(P)-binding Rossmann-fold domains"/>
    <property type="match status" value="1"/>
</dbReference>
<name>A0A512D8H2_9CELL</name>
<dbReference type="EMBL" id="BJYY01000001">
    <property type="protein sequence ID" value="GEO32792.1"/>
    <property type="molecule type" value="Genomic_DNA"/>
</dbReference>
<evidence type="ECO:0000259" key="5">
    <source>
        <dbReference type="Pfam" id="PF03446"/>
    </source>
</evidence>
<dbReference type="InterPro" id="IPR029154">
    <property type="entry name" value="HIBADH-like_NADP-bd"/>
</dbReference>
<sequence>MAASPGTSSIGFAGLGNIGRPMAATLLRAGWSLTVLDTSPEKAEALERDGARVAGSVADLGGCDTLVLVVPDDAAVGSILEGPDGWLAAGGDGRTVVVHSTIMPETAARLATVAAEQGVAFLDAPVSGGAERADKGDLTIMVGGEADDLEAARPLLEAMGSEVLLVGPAGAGAATKLANQLMMLSALAGAMEAMELAAAHGVDEDTVLRSVASSTGDSWVTRNWGFFDRLVESYEAGGTPPRERPWSKDLFEVVAAARAVDLRVPVAALIAQTLADRVETHAAQARAGRGGAS</sequence>
<dbReference type="GO" id="GO:0051287">
    <property type="term" value="F:NAD binding"/>
    <property type="evidence" value="ECO:0007669"/>
    <property type="project" value="InterPro"/>
</dbReference>
<feature type="domain" description="6-phosphogluconate dehydrogenase NADP-binding" evidence="5">
    <location>
        <begin position="9"/>
        <end position="167"/>
    </location>
</feature>
<evidence type="ECO:0000313" key="7">
    <source>
        <dbReference type="EMBL" id="GEO32792.1"/>
    </source>
</evidence>
<dbReference type="Gene3D" id="1.10.1040.10">
    <property type="entry name" value="N-(1-d-carboxylethyl)-l-norvaline Dehydrogenase, domain 2"/>
    <property type="match status" value="1"/>
</dbReference>
<evidence type="ECO:0000313" key="8">
    <source>
        <dbReference type="Proteomes" id="UP000321181"/>
    </source>
</evidence>
<dbReference type="GO" id="GO:0016491">
    <property type="term" value="F:oxidoreductase activity"/>
    <property type="evidence" value="ECO:0007669"/>
    <property type="project" value="UniProtKB-KW"/>
</dbReference>
<evidence type="ECO:0000256" key="1">
    <source>
        <dbReference type="ARBA" id="ARBA00009080"/>
    </source>
</evidence>
<gene>
    <name evidence="7" type="ORF">CAE01nite_05170</name>
</gene>
<keyword evidence="3" id="KW-0520">NAD</keyword>
<evidence type="ECO:0000256" key="4">
    <source>
        <dbReference type="PIRSR" id="PIRSR000103-1"/>
    </source>
</evidence>
<comment type="similarity">
    <text evidence="1">Belongs to the HIBADH-related family.</text>
</comment>
<dbReference type="InterPro" id="IPR036291">
    <property type="entry name" value="NAD(P)-bd_dom_sf"/>
</dbReference>
<dbReference type="PANTHER" id="PTHR43060">
    <property type="entry name" value="3-HYDROXYISOBUTYRATE DEHYDROGENASE-LIKE 1, MITOCHONDRIAL-RELATED"/>
    <property type="match status" value="1"/>
</dbReference>
<reference evidence="7 8" key="1">
    <citation type="submission" date="2019-07" db="EMBL/GenBank/DDBJ databases">
        <title>Whole genome shotgun sequence of Cellulomonas aerilata NBRC 106308.</title>
        <authorList>
            <person name="Hosoyama A."/>
            <person name="Uohara A."/>
            <person name="Ohji S."/>
            <person name="Ichikawa N."/>
        </authorList>
    </citation>
    <scope>NUCLEOTIDE SEQUENCE [LARGE SCALE GENOMIC DNA]</scope>
    <source>
        <strain evidence="7 8">NBRC 106308</strain>
    </source>
</reference>
<dbReference type="Proteomes" id="UP000321181">
    <property type="component" value="Unassembled WGS sequence"/>
</dbReference>
<dbReference type="RefSeq" id="WP_146899422.1">
    <property type="nucleotide sequence ID" value="NZ_BAAARM010000001.1"/>
</dbReference>
<dbReference type="PIRSF" id="PIRSF000103">
    <property type="entry name" value="HIBADH"/>
    <property type="match status" value="1"/>
</dbReference>
<accession>A0A512D8H2</accession>
<evidence type="ECO:0000256" key="2">
    <source>
        <dbReference type="ARBA" id="ARBA00023002"/>
    </source>
</evidence>
<dbReference type="Gene3D" id="3.40.50.720">
    <property type="entry name" value="NAD(P)-binding Rossmann-like Domain"/>
    <property type="match status" value="1"/>
</dbReference>
<evidence type="ECO:0000259" key="6">
    <source>
        <dbReference type="Pfam" id="PF14833"/>
    </source>
</evidence>
<feature type="active site" evidence="4">
    <location>
        <position position="176"/>
    </location>
</feature>
<proteinExistence type="inferred from homology"/>
<dbReference type="AlphaFoldDB" id="A0A512D8H2"/>
<dbReference type="InterPro" id="IPR006115">
    <property type="entry name" value="6PGDH_NADP-bd"/>
</dbReference>
<dbReference type="InterPro" id="IPR013328">
    <property type="entry name" value="6PGD_dom2"/>
</dbReference>
<dbReference type="Pfam" id="PF03446">
    <property type="entry name" value="NAD_binding_2"/>
    <property type="match status" value="1"/>
</dbReference>
<dbReference type="OrthoDB" id="3185659at2"/>
<evidence type="ECO:0000256" key="3">
    <source>
        <dbReference type="ARBA" id="ARBA00023027"/>
    </source>
</evidence>
<protein>
    <recommendedName>
        <fullName evidence="9">3-hydroxyisobutyrate dehydrogenase</fullName>
    </recommendedName>
</protein>
<dbReference type="Pfam" id="PF14833">
    <property type="entry name" value="NAD_binding_11"/>
    <property type="match status" value="1"/>
</dbReference>
<organism evidence="7 8">
    <name type="scientific">Cellulomonas aerilata</name>
    <dbReference type="NCBI Taxonomy" id="515326"/>
    <lineage>
        <taxon>Bacteria</taxon>
        <taxon>Bacillati</taxon>
        <taxon>Actinomycetota</taxon>
        <taxon>Actinomycetes</taxon>
        <taxon>Micrococcales</taxon>
        <taxon>Cellulomonadaceae</taxon>
        <taxon>Cellulomonas</taxon>
    </lineage>
</organism>
<dbReference type="InterPro" id="IPR008927">
    <property type="entry name" value="6-PGluconate_DH-like_C_sf"/>
</dbReference>
<keyword evidence="2" id="KW-0560">Oxidoreductase</keyword>
<dbReference type="GO" id="GO:0050661">
    <property type="term" value="F:NADP binding"/>
    <property type="evidence" value="ECO:0007669"/>
    <property type="project" value="InterPro"/>
</dbReference>
<keyword evidence="8" id="KW-1185">Reference proteome</keyword>
<feature type="domain" description="3-hydroxyisobutyrate dehydrogenase-like NAD-binding" evidence="6">
    <location>
        <begin position="170"/>
        <end position="276"/>
    </location>
</feature>
<evidence type="ECO:0008006" key="9">
    <source>
        <dbReference type="Google" id="ProtNLM"/>
    </source>
</evidence>
<dbReference type="SUPFAM" id="SSF48179">
    <property type="entry name" value="6-phosphogluconate dehydrogenase C-terminal domain-like"/>
    <property type="match status" value="1"/>
</dbReference>
<dbReference type="InterPro" id="IPR015815">
    <property type="entry name" value="HIBADH-related"/>
</dbReference>